<reference evidence="1" key="1">
    <citation type="submission" date="2020-05" db="EMBL/GenBank/DDBJ databases">
        <title>Mycena genomes resolve the evolution of fungal bioluminescence.</title>
        <authorList>
            <person name="Tsai I.J."/>
        </authorList>
    </citation>
    <scope>NUCLEOTIDE SEQUENCE</scope>
    <source>
        <strain evidence="1">171206Taipei</strain>
    </source>
</reference>
<dbReference type="GO" id="GO:0003723">
    <property type="term" value="F:RNA binding"/>
    <property type="evidence" value="ECO:0007669"/>
    <property type="project" value="TreeGrafter"/>
</dbReference>
<dbReference type="GO" id="GO:0005730">
    <property type="term" value="C:nucleolus"/>
    <property type="evidence" value="ECO:0007669"/>
    <property type="project" value="TreeGrafter"/>
</dbReference>
<dbReference type="RefSeq" id="XP_037216063.1">
    <property type="nucleotide sequence ID" value="XM_037366669.1"/>
</dbReference>
<dbReference type="PANTHER" id="PTHR15633">
    <property type="entry name" value="NUCLEOLAR PROTEIN 11"/>
    <property type="match status" value="1"/>
</dbReference>
<comment type="caution">
    <text evidence="1">The sequence shown here is derived from an EMBL/GenBank/DDBJ whole genome shotgun (WGS) entry which is preliminary data.</text>
</comment>
<keyword evidence="2" id="KW-1185">Reference proteome</keyword>
<dbReference type="EMBL" id="JACAZF010000009">
    <property type="protein sequence ID" value="KAF7294700.1"/>
    <property type="molecule type" value="Genomic_DNA"/>
</dbReference>
<name>A0A8H6SBA0_9AGAR</name>
<dbReference type="GeneID" id="59349185"/>
<proteinExistence type="predicted"/>
<dbReference type="AlphaFoldDB" id="A0A8H6SBA0"/>
<evidence type="ECO:0000313" key="2">
    <source>
        <dbReference type="Proteomes" id="UP000636479"/>
    </source>
</evidence>
<accession>A0A8H6SBA0</accession>
<dbReference type="Proteomes" id="UP000636479">
    <property type="component" value="Unassembled WGS sequence"/>
</dbReference>
<sequence length="737" mass="80774">MNVGEPFHLASYPISRHKKSPKRQHLFATHEKVASEGYVTTTVQGDGVHVLDLSTVHPVISHTLGPSTSFSCPSISVVESQQNVCRTYAVIASSADVELDACGRTIWVWKEDTSSTEPSSQTKKVAVMPHSIFNIFSPSPKAILFSSPTGDWTLADQDLNIRDARLPLATTSTVLHSFVFPSAFLSAYSGCTTIVSLEATKEGLTNIRVLVVKGETEVAECGVCALPILSDQIVATSCSASGFLTIITKDGSWNSFQLEQTSDAIGVYEAAQPIRLKSLSFIGNEDDQEICLVALNTSLVFLAAIASSSRTIVLLIWDLQYSVLLASQSFAIPSTLSGLTSISIAIQLTKSTSPQALLIVSPPLSDSAPPKSTRSSIFAVPLTFPKSSTLSNAMGRASMDNQWLEVPKSEETPQTKIVQQIQQAFAKKDSVKAETAFFAWANEKESDSAFGHSLLSDILTAVLHTSGAYSHRIVKFLLEKRVVSASMVDGGLLTALKHHNDWNAIQVCTQTVLDISESDLVFVLREVIRTSSDPNAMEVDLLGTAPSLPVFLDSCVRYRTSPTALRIALHEYLTQAEEVLPVLEILDKWVVHWKTAQVVVMPSKKSIHKDTFGASVLVDEWRHEREDPGHPPLLKVLSFLQTLLDASFLLLLQHQPAHAVLRRVSEHIEPELRLTEQVDALRGPLEVFARAQAKAVREAKEKQNGKEADNWRERRRLVHERTGMAVGALYQLEELVL</sequence>
<organism evidence="1 2">
    <name type="scientific">Mycena indigotica</name>
    <dbReference type="NCBI Taxonomy" id="2126181"/>
    <lineage>
        <taxon>Eukaryota</taxon>
        <taxon>Fungi</taxon>
        <taxon>Dikarya</taxon>
        <taxon>Basidiomycota</taxon>
        <taxon>Agaricomycotina</taxon>
        <taxon>Agaricomycetes</taxon>
        <taxon>Agaricomycetidae</taxon>
        <taxon>Agaricales</taxon>
        <taxon>Marasmiineae</taxon>
        <taxon>Mycenaceae</taxon>
        <taxon>Mycena</taxon>
    </lineage>
</organism>
<dbReference type="PANTHER" id="PTHR15633:SF2">
    <property type="entry name" value="NUCLEOLAR PROTEIN 11"/>
    <property type="match status" value="1"/>
</dbReference>
<dbReference type="GO" id="GO:0030490">
    <property type="term" value="P:maturation of SSU-rRNA"/>
    <property type="evidence" value="ECO:0007669"/>
    <property type="project" value="InterPro"/>
</dbReference>
<gene>
    <name evidence="1" type="ORF">MIND_01007200</name>
</gene>
<protein>
    <submittedName>
        <fullName evidence="1">Uncharacterized protein</fullName>
    </submittedName>
</protein>
<dbReference type="OrthoDB" id="4349954at2759"/>
<evidence type="ECO:0000313" key="1">
    <source>
        <dbReference type="EMBL" id="KAF7294700.1"/>
    </source>
</evidence>
<dbReference type="InterPro" id="IPR042859">
    <property type="entry name" value="NOL11"/>
</dbReference>